<proteinExistence type="predicted"/>
<gene>
    <name evidence="3" type="ORF">WQ53_08330</name>
</gene>
<evidence type="ECO:0000256" key="1">
    <source>
        <dbReference type="SAM" id="SignalP"/>
    </source>
</evidence>
<protein>
    <submittedName>
        <fullName evidence="3">Peptidase M4</fullName>
    </submittedName>
</protein>
<dbReference type="Pfam" id="PF13670">
    <property type="entry name" value="PepSY_2"/>
    <property type="match status" value="2"/>
</dbReference>
<name>A0A0E3Z1L3_9GAMM</name>
<dbReference type="OrthoDB" id="5951452at2"/>
<feature type="signal peptide" evidence="1">
    <location>
        <begin position="1"/>
        <end position="21"/>
    </location>
</feature>
<dbReference type="KEGG" id="psuw:WQ53_08330"/>
<dbReference type="Proteomes" id="UP000033067">
    <property type="component" value="Chromosome"/>
</dbReference>
<dbReference type="PATRIC" id="fig|314722.6.peg.1791"/>
<feature type="domain" description="PepSY" evidence="2">
    <location>
        <begin position="7"/>
        <end position="80"/>
    </location>
</feature>
<evidence type="ECO:0000313" key="4">
    <source>
        <dbReference type="Proteomes" id="UP000033067"/>
    </source>
</evidence>
<sequence length="143" mass="15527">MNLRPLSLALLATFAAAPAFADKSAATLTEPQVRALLTGQGYTRIDDLEFDDGMWETDATSADGNRVDVRVDPASGRVYAEDVVSNLSAEDVKARLAAAGYSKVHDVDYDDGIWKADAEREDGRKVEIRVDPQDGRILAVEND</sequence>
<evidence type="ECO:0000259" key="2">
    <source>
        <dbReference type="Pfam" id="PF13670"/>
    </source>
</evidence>
<evidence type="ECO:0000313" key="3">
    <source>
        <dbReference type="EMBL" id="AKC86763.1"/>
    </source>
</evidence>
<dbReference type="AlphaFoldDB" id="A0A0E3Z1L3"/>
<keyword evidence="1" id="KW-0732">Signal</keyword>
<organism evidence="3 4">
    <name type="scientific">Pseudoxanthomonas suwonensis</name>
    <dbReference type="NCBI Taxonomy" id="314722"/>
    <lineage>
        <taxon>Bacteria</taxon>
        <taxon>Pseudomonadati</taxon>
        <taxon>Pseudomonadota</taxon>
        <taxon>Gammaproteobacteria</taxon>
        <taxon>Lysobacterales</taxon>
        <taxon>Lysobacteraceae</taxon>
        <taxon>Pseudoxanthomonas</taxon>
    </lineage>
</organism>
<dbReference type="RefSeq" id="WP_052631735.1">
    <property type="nucleotide sequence ID" value="NZ_CP011144.1"/>
</dbReference>
<keyword evidence="4" id="KW-1185">Reference proteome</keyword>
<dbReference type="InterPro" id="IPR025711">
    <property type="entry name" value="PepSY"/>
</dbReference>
<dbReference type="EMBL" id="CP011144">
    <property type="protein sequence ID" value="AKC86763.1"/>
    <property type="molecule type" value="Genomic_DNA"/>
</dbReference>
<reference evidence="3 4" key="1">
    <citation type="journal article" date="2015" name="Genome Announc.">
        <title>Complete Genome Sequence of Pseudoxanthomonas suwonensis Strain J1, a Cellulose-Degrading Bacterium Isolated from Leaf- and Wood-Enriched Soil.</title>
        <authorList>
            <person name="Hou L."/>
            <person name="Jiang J."/>
            <person name="Xu Z."/>
            <person name="Zhou Y."/>
            <person name="Leung F.C."/>
        </authorList>
    </citation>
    <scope>NUCLEOTIDE SEQUENCE [LARGE SCALE GENOMIC DNA]</scope>
    <source>
        <strain evidence="3 4">J1</strain>
    </source>
</reference>
<accession>A0A0E3Z1L3</accession>
<feature type="chain" id="PRO_5002415891" evidence="1">
    <location>
        <begin position="22"/>
        <end position="143"/>
    </location>
</feature>
<feature type="domain" description="PepSY" evidence="2">
    <location>
        <begin position="85"/>
        <end position="139"/>
    </location>
</feature>